<sequence>MAKLNEICNKLLDLVFLTIYWFVSCLPIVTIGTATSALYYTTQKVIKNDRGYVSGEFWHFFKKNFKVSTKCWLVHLILGFIFADEAYICYQMWRDGVTIGWMWIPFVVLEAFNLVMVIFTLTYIARFEDGAKRTLKNSFFIMMTHLVKGILLLLLLAVFVVAVVYFPPLILLAPASYMLLASYVLEKIFRKYMSKEDLAAEQERNRVWQ</sequence>
<proteinExistence type="predicted"/>
<dbReference type="Proteomes" id="UP000823912">
    <property type="component" value="Unassembled WGS sequence"/>
</dbReference>
<protein>
    <submittedName>
        <fullName evidence="2">YesL family protein</fullName>
    </submittedName>
</protein>
<dbReference type="Pfam" id="PF04854">
    <property type="entry name" value="DUF624"/>
    <property type="match status" value="1"/>
</dbReference>
<dbReference type="InterPro" id="IPR006938">
    <property type="entry name" value="DUF624"/>
</dbReference>
<dbReference type="EMBL" id="DVHM01000017">
    <property type="protein sequence ID" value="HIR69849.1"/>
    <property type="molecule type" value="Genomic_DNA"/>
</dbReference>
<keyword evidence="1" id="KW-1133">Transmembrane helix</keyword>
<feature type="transmembrane region" description="Helical" evidence="1">
    <location>
        <begin position="99"/>
        <end position="125"/>
    </location>
</feature>
<feature type="transmembrane region" description="Helical" evidence="1">
    <location>
        <begin position="165"/>
        <end position="185"/>
    </location>
</feature>
<comment type="caution">
    <text evidence="2">The sequence shown here is derived from an EMBL/GenBank/DDBJ whole genome shotgun (WGS) entry which is preliminary data.</text>
</comment>
<reference evidence="2" key="2">
    <citation type="journal article" date="2021" name="PeerJ">
        <title>Extensive microbial diversity within the chicken gut microbiome revealed by metagenomics and culture.</title>
        <authorList>
            <person name="Gilroy R."/>
            <person name="Ravi A."/>
            <person name="Getino M."/>
            <person name="Pursley I."/>
            <person name="Horton D.L."/>
            <person name="Alikhan N.F."/>
            <person name="Baker D."/>
            <person name="Gharbi K."/>
            <person name="Hall N."/>
            <person name="Watson M."/>
            <person name="Adriaenssens E.M."/>
            <person name="Foster-Nyarko E."/>
            <person name="Jarju S."/>
            <person name="Secka A."/>
            <person name="Antonio M."/>
            <person name="Oren A."/>
            <person name="Chaudhuri R.R."/>
            <person name="La Ragione R."/>
            <person name="Hildebrand F."/>
            <person name="Pallen M.J."/>
        </authorList>
    </citation>
    <scope>NUCLEOTIDE SEQUENCE</scope>
    <source>
        <strain evidence="2">ChiSjej5B23-6657</strain>
    </source>
</reference>
<dbReference type="PROSITE" id="PS51257">
    <property type="entry name" value="PROKAR_LIPOPROTEIN"/>
    <property type="match status" value="1"/>
</dbReference>
<evidence type="ECO:0000313" key="2">
    <source>
        <dbReference type="EMBL" id="HIR69849.1"/>
    </source>
</evidence>
<dbReference type="AlphaFoldDB" id="A0A9D1E7G9"/>
<feature type="transmembrane region" description="Helical" evidence="1">
    <location>
        <begin position="19"/>
        <end position="40"/>
    </location>
</feature>
<keyword evidence="1" id="KW-0472">Membrane</keyword>
<evidence type="ECO:0000256" key="1">
    <source>
        <dbReference type="SAM" id="Phobius"/>
    </source>
</evidence>
<name>A0A9D1E7G9_9FIRM</name>
<feature type="transmembrane region" description="Helical" evidence="1">
    <location>
        <begin position="72"/>
        <end position="93"/>
    </location>
</feature>
<organism evidence="2 3">
    <name type="scientific">Candidatus Pullilachnospira gallistercoris</name>
    <dbReference type="NCBI Taxonomy" id="2840911"/>
    <lineage>
        <taxon>Bacteria</taxon>
        <taxon>Bacillati</taxon>
        <taxon>Bacillota</taxon>
        <taxon>Clostridia</taxon>
        <taxon>Lachnospirales</taxon>
        <taxon>Lachnospiraceae</taxon>
        <taxon>Lachnospiraceae incertae sedis</taxon>
        <taxon>Candidatus Pullilachnospira</taxon>
    </lineage>
</organism>
<evidence type="ECO:0000313" key="3">
    <source>
        <dbReference type="Proteomes" id="UP000823912"/>
    </source>
</evidence>
<feature type="transmembrane region" description="Helical" evidence="1">
    <location>
        <begin position="137"/>
        <end position="159"/>
    </location>
</feature>
<reference evidence="2" key="1">
    <citation type="submission" date="2020-10" db="EMBL/GenBank/DDBJ databases">
        <authorList>
            <person name="Gilroy R."/>
        </authorList>
    </citation>
    <scope>NUCLEOTIDE SEQUENCE</scope>
    <source>
        <strain evidence="2">ChiSjej5B23-6657</strain>
    </source>
</reference>
<accession>A0A9D1E7G9</accession>
<keyword evidence="1" id="KW-0812">Transmembrane</keyword>
<gene>
    <name evidence="2" type="ORF">IAA55_01050</name>
</gene>